<dbReference type="AlphaFoldDB" id="A0A5D0MQI3"/>
<accession>A0A5D0MQI3</accession>
<comment type="caution">
    <text evidence="1">The sequence shown here is derived from an EMBL/GenBank/DDBJ whole genome shotgun (WGS) entry which is preliminary data.</text>
</comment>
<dbReference type="SUPFAM" id="SSF51735">
    <property type="entry name" value="NAD(P)-binding Rossmann-fold domains"/>
    <property type="match status" value="1"/>
</dbReference>
<name>A0A5D0MQI3_FLESI</name>
<dbReference type="Gene3D" id="3.40.50.720">
    <property type="entry name" value="NAD(P)-binding Rossmann-like Domain"/>
    <property type="match status" value="1"/>
</dbReference>
<proteinExistence type="predicted"/>
<organism evidence="1 2">
    <name type="scientific">Flexistipes sinusarabici</name>
    <dbReference type="NCBI Taxonomy" id="2352"/>
    <lineage>
        <taxon>Bacteria</taxon>
        <taxon>Pseudomonadati</taxon>
        <taxon>Deferribacterota</taxon>
        <taxon>Deferribacteres</taxon>
        <taxon>Deferribacterales</taxon>
        <taxon>Flexistipitaceae</taxon>
        <taxon>Flexistipes</taxon>
    </lineage>
</organism>
<gene>
    <name evidence="1" type="ORF">FXF49_03780</name>
</gene>
<evidence type="ECO:0000313" key="2">
    <source>
        <dbReference type="Proteomes" id="UP000323337"/>
    </source>
</evidence>
<sequence>MIIGSGQIAKAFTHDDSNNVVIFASGVANSKCTDKNEFLREERLLQKTLEKANNKQFVYFSSCALSAKNYPLNEYYIHKKNMENIIKEKSENYYIIRLPQLIGDIFKRHNTLFNFLYHRIINEEPFFIYKNAFRYVIEINDVRLLVTQFIDKMPPRQIIDFANPYRYSIFEIVDIFEKILNKKAHYTVIDKNDSYFLNLEAMKAFIKKFSINIGFSENYLEETLKNKLL</sequence>
<reference evidence="1 2" key="1">
    <citation type="submission" date="2019-08" db="EMBL/GenBank/DDBJ databases">
        <title>Genomic characterization of a novel candidate phylum (ARYD3) from a high temperature, high salinity tertiary oil reservoir in north central Oklahoma, USA.</title>
        <authorList>
            <person name="Youssef N.H."/>
            <person name="Yadav A."/>
            <person name="Elshahed M.S."/>
        </authorList>
    </citation>
    <scope>NUCLEOTIDE SEQUENCE [LARGE SCALE GENOMIC DNA]</scope>
    <source>
        <strain evidence="1">ARYD1</strain>
    </source>
</reference>
<protein>
    <submittedName>
        <fullName evidence="1">NAD(P)-dependent oxidoreductase</fullName>
    </submittedName>
</protein>
<dbReference type="Proteomes" id="UP000323337">
    <property type="component" value="Unassembled WGS sequence"/>
</dbReference>
<dbReference type="EMBL" id="VSIV01000086">
    <property type="protein sequence ID" value="TYB33930.1"/>
    <property type="molecule type" value="Genomic_DNA"/>
</dbReference>
<evidence type="ECO:0000313" key="1">
    <source>
        <dbReference type="EMBL" id="TYB33930.1"/>
    </source>
</evidence>
<dbReference type="InterPro" id="IPR036291">
    <property type="entry name" value="NAD(P)-bd_dom_sf"/>
</dbReference>
<dbReference type="RefSeq" id="WP_303700573.1">
    <property type="nucleotide sequence ID" value="NZ_VSIV01000086.1"/>
</dbReference>